<dbReference type="AlphaFoldDB" id="A0A061QWU4"/>
<keyword evidence="4 7" id="KW-0472">Membrane</keyword>
<evidence type="ECO:0000313" key="9">
    <source>
        <dbReference type="EMBL" id="JAC62940.1"/>
    </source>
</evidence>
<protein>
    <submittedName>
        <fullName evidence="9">Putative anion transporter chloroplastic-like</fullName>
    </submittedName>
</protein>
<dbReference type="InterPro" id="IPR020846">
    <property type="entry name" value="MFS_dom"/>
</dbReference>
<feature type="region of interest" description="Disordered" evidence="6">
    <location>
        <begin position="1"/>
        <end position="62"/>
    </location>
</feature>
<comment type="similarity">
    <text evidence="5">Belongs to the major facilitator superfamily. Sodium/anion cotransporter (TC 2.A.1.14) family.</text>
</comment>
<evidence type="ECO:0000256" key="5">
    <source>
        <dbReference type="ARBA" id="ARBA00024362"/>
    </source>
</evidence>
<evidence type="ECO:0000256" key="6">
    <source>
        <dbReference type="SAM" id="MobiDB-lite"/>
    </source>
</evidence>
<dbReference type="EMBL" id="GBEZ01024000">
    <property type="protein sequence ID" value="JAC62940.1"/>
    <property type="molecule type" value="Transcribed_RNA"/>
</dbReference>
<keyword evidence="3 7" id="KW-1133">Transmembrane helix</keyword>
<dbReference type="PROSITE" id="PS50850">
    <property type="entry name" value="MFS"/>
    <property type="match status" value="1"/>
</dbReference>
<dbReference type="GO" id="GO:0022857">
    <property type="term" value="F:transmembrane transporter activity"/>
    <property type="evidence" value="ECO:0007669"/>
    <property type="project" value="InterPro"/>
</dbReference>
<dbReference type="PANTHER" id="PTHR11662">
    <property type="entry name" value="SOLUTE CARRIER FAMILY 17"/>
    <property type="match status" value="1"/>
</dbReference>
<feature type="domain" description="Major facilitator superfamily (MFS) profile" evidence="8">
    <location>
        <begin position="99"/>
        <end position="272"/>
    </location>
</feature>
<evidence type="ECO:0000256" key="1">
    <source>
        <dbReference type="ARBA" id="ARBA00004141"/>
    </source>
</evidence>
<comment type="subcellular location">
    <subcellularLocation>
        <location evidence="1">Membrane</location>
        <topology evidence="1">Multi-pass membrane protein</topology>
    </subcellularLocation>
</comment>
<dbReference type="Gene3D" id="1.20.1250.20">
    <property type="entry name" value="MFS general substrate transporter like domains"/>
    <property type="match status" value="1"/>
</dbReference>
<evidence type="ECO:0000259" key="8">
    <source>
        <dbReference type="PROSITE" id="PS50850"/>
    </source>
</evidence>
<proteinExistence type="inferred from homology"/>
<reference evidence="9" key="1">
    <citation type="submission" date="2014-05" db="EMBL/GenBank/DDBJ databases">
        <title>The transcriptome of the halophilic microalga Tetraselmis sp. GSL018 isolated from the Great Salt Lake, Utah.</title>
        <authorList>
            <person name="Jinkerson R.E."/>
            <person name="D'Adamo S."/>
            <person name="Posewitz M.C."/>
        </authorList>
    </citation>
    <scope>NUCLEOTIDE SEQUENCE</scope>
    <source>
        <strain evidence="9">GSL018</strain>
    </source>
</reference>
<sequence>MRTALLLPGGVVMPRSPSSKKRIQSSDAVAPGGSRRNRRATVVHGGTGKQWPGQSPARAGRTELADTAQADAETDLLGSEDEAATKQQGEDPPGGWVSLVSLCTLSSIICTIDRAAMSVAIIPMAGEFAWTEQVKGAVSSAFFAGYTLTNFSGGYLTSVFPAASLLGAGVVLWSVFTVLTPAAAVSRSMPTLLGCRAAMGVSEGVAFPSYTSLYATHIPKERRSLAQALLYTGQQLGTIIALLASPKVIEWGGWHAVFYLFGSLGLLWAFAW</sequence>
<dbReference type="Pfam" id="PF07690">
    <property type="entry name" value="MFS_1"/>
    <property type="match status" value="1"/>
</dbReference>
<evidence type="ECO:0000256" key="3">
    <source>
        <dbReference type="ARBA" id="ARBA00022989"/>
    </source>
</evidence>
<evidence type="ECO:0000256" key="2">
    <source>
        <dbReference type="ARBA" id="ARBA00022692"/>
    </source>
</evidence>
<evidence type="ECO:0000256" key="4">
    <source>
        <dbReference type="ARBA" id="ARBA00023136"/>
    </source>
</evidence>
<feature type="transmembrane region" description="Helical" evidence="7">
    <location>
        <begin position="159"/>
        <end position="179"/>
    </location>
</feature>
<dbReference type="InterPro" id="IPR050382">
    <property type="entry name" value="MFS_Na/Anion_cotransporter"/>
</dbReference>
<feature type="non-terminal residue" evidence="9">
    <location>
        <position position="272"/>
    </location>
</feature>
<dbReference type="SUPFAM" id="SSF103473">
    <property type="entry name" value="MFS general substrate transporter"/>
    <property type="match status" value="1"/>
</dbReference>
<dbReference type="PANTHER" id="PTHR11662:SF446">
    <property type="entry name" value="SODIUM-DEPENDENT PHOSPHATE TRANSPORT PROTEIN 1, CHLOROPLASTIC"/>
    <property type="match status" value="1"/>
</dbReference>
<name>A0A061QWU4_9CHLO</name>
<organism evidence="9">
    <name type="scientific">Tetraselmis sp. GSL018</name>
    <dbReference type="NCBI Taxonomy" id="582737"/>
    <lineage>
        <taxon>Eukaryota</taxon>
        <taxon>Viridiplantae</taxon>
        <taxon>Chlorophyta</taxon>
        <taxon>core chlorophytes</taxon>
        <taxon>Chlorodendrophyceae</taxon>
        <taxon>Chlorodendrales</taxon>
        <taxon>Chlorodendraceae</taxon>
        <taxon>Tetraselmis</taxon>
    </lineage>
</organism>
<accession>A0A061QWU4</accession>
<feature type="transmembrane region" description="Helical" evidence="7">
    <location>
        <begin position="251"/>
        <end position="271"/>
    </location>
</feature>
<dbReference type="InterPro" id="IPR011701">
    <property type="entry name" value="MFS"/>
</dbReference>
<keyword evidence="2 7" id="KW-0812">Transmembrane</keyword>
<dbReference type="GO" id="GO:0016020">
    <property type="term" value="C:membrane"/>
    <property type="evidence" value="ECO:0007669"/>
    <property type="project" value="UniProtKB-SubCell"/>
</dbReference>
<evidence type="ECO:0000256" key="7">
    <source>
        <dbReference type="SAM" id="Phobius"/>
    </source>
</evidence>
<dbReference type="InterPro" id="IPR036259">
    <property type="entry name" value="MFS_trans_sf"/>
</dbReference>
<gene>
    <name evidence="9" type="ORF">TSPGSL018_21916</name>
</gene>